<name>X0TPS3_9ZZZZ</name>
<dbReference type="PANTHER" id="PTHR43088:SF1">
    <property type="entry name" value="SUBUNIT OF PYRUVATE:FLAVODOXIN OXIDOREDUCTASE"/>
    <property type="match status" value="1"/>
</dbReference>
<dbReference type="InterPro" id="IPR052368">
    <property type="entry name" value="2-oxoacid_oxidoreductase"/>
</dbReference>
<dbReference type="GO" id="GO:0016491">
    <property type="term" value="F:oxidoreductase activity"/>
    <property type="evidence" value="ECO:0007669"/>
    <property type="project" value="UniProtKB-KW"/>
</dbReference>
<accession>X0TPS3</accession>
<gene>
    <name evidence="4" type="ORF">S01H1_18152</name>
</gene>
<evidence type="ECO:0000313" key="4">
    <source>
        <dbReference type="EMBL" id="GAF78115.1"/>
    </source>
</evidence>
<evidence type="ECO:0000256" key="1">
    <source>
        <dbReference type="ARBA" id="ARBA00023002"/>
    </source>
</evidence>
<dbReference type="Pfam" id="PF01855">
    <property type="entry name" value="POR_N"/>
    <property type="match status" value="1"/>
</dbReference>
<evidence type="ECO:0000259" key="3">
    <source>
        <dbReference type="Pfam" id="PF17147"/>
    </source>
</evidence>
<organism evidence="4">
    <name type="scientific">marine sediment metagenome</name>
    <dbReference type="NCBI Taxonomy" id="412755"/>
    <lineage>
        <taxon>unclassified sequences</taxon>
        <taxon>metagenomes</taxon>
        <taxon>ecological metagenomes</taxon>
    </lineage>
</organism>
<dbReference type="EMBL" id="BARS01009684">
    <property type="protein sequence ID" value="GAF78115.1"/>
    <property type="molecule type" value="Genomic_DNA"/>
</dbReference>
<dbReference type="CDD" id="cd07034">
    <property type="entry name" value="TPP_PYR_PFOR_IOR-alpha_like"/>
    <property type="match status" value="1"/>
</dbReference>
<feature type="non-terminal residue" evidence="4">
    <location>
        <position position="1"/>
    </location>
</feature>
<protein>
    <recommendedName>
        <fullName evidence="5">Pyruvate flavodoxin/ferredoxin oxidoreductase pyrimidine binding domain-containing protein</fullName>
    </recommendedName>
</protein>
<dbReference type="InterPro" id="IPR002880">
    <property type="entry name" value="Pyrv_Fd/Flavodoxin_OxRdtase_N"/>
</dbReference>
<dbReference type="InterPro" id="IPR033412">
    <property type="entry name" value="PFOR_II"/>
</dbReference>
<evidence type="ECO:0008006" key="5">
    <source>
        <dbReference type="Google" id="ProtNLM"/>
    </source>
</evidence>
<dbReference type="SUPFAM" id="SSF52518">
    <property type="entry name" value="Thiamin diphosphate-binding fold (THDP-binding)"/>
    <property type="match status" value="1"/>
</dbReference>
<keyword evidence="1" id="KW-0560">Oxidoreductase</keyword>
<dbReference type="InterPro" id="IPR029061">
    <property type="entry name" value="THDP-binding"/>
</dbReference>
<feature type="domain" description="Pyruvate:ferredoxin oxidoreductase core" evidence="3">
    <location>
        <begin position="209"/>
        <end position="299"/>
    </location>
</feature>
<reference evidence="4" key="1">
    <citation type="journal article" date="2014" name="Front. Microbiol.">
        <title>High frequency of phylogenetically diverse reductive dehalogenase-homologous genes in deep subseafloor sedimentary metagenomes.</title>
        <authorList>
            <person name="Kawai M."/>
            <person name="Futagami T."/>
            <person name="Toyoda A."/>
            <person name="Takaki Y."/>
            <person name="Nishi S."/>
            <person name="Hori S."/>
            <person name="Arai W."/>
            <person name="Tsubouchi T."/>
            <person name="Morono Y."/>
            <person name="Uchiyama I."/>
            <person name="Ito T."/>
            <person name="Fujiyama A."/>
            <person name="Inagaki F."/>
            <person name="Takami H."/>
        </authorList>
    </citation>
    <scope>NUCLEOTIDE SEQUENCE</scope>
    <source>
        <strain evidence="4">Expedition CK06-06</strain>
    </source>
</reference>
<dbReference type="InterPro" id="IPR009014">
    <property type="entry name" value="Transketo_C/PFOR_II"/>
</dbReference>
<dbReference type="Gene3D" id="3.40.50.970">
    <property type="match status" value="1"/>
</dbReference>
<sequence length="316" mass="34762">AYMSRRMLEEGRVFIQAESELGAINMVLGASASGVRTMTTSSSPGISLMQEALSYMAGDELPCVVANIARGGPGLGNIAGAQSDYFQATKGGGHGDYNLIVIAPASVQEMIDFTFTAFDVADKYRTPVIILADGYLGQMMEPARIEKKEILQVKKNWALTGARGRKPNVINSMYLGEGVLEKHNKKLQEKFQRTKKELCLVEEISVSDAEIILIAYGTVSRICKNVVKTLRAKKIKAGLIRPITLWPFPVETIKKNISRAKFFLVVEMSTGQMVEDVRLAVEGKAPVYFYGRTGGGIPEEERIIDLIETEYRSLPT</sequence>
<dbReference type="Gene3D" id="3.40.50.920">
    <property type="match status" value="1"/>
</dbReference>
<dbReference type="PANTHER" id="PTHR43088">
    <property type="entry name" value="SUBUNIT OF PYRUVATE:FLAVODOXIN OXIDOREDUCTASE-RELATED"/>
    <property type="match status" value="1"/>
</dbReference>
<dbReference type="AlphaFoldDB" id="X0TPS3"/>
<feature type="domain" description="Pyruvate flavodoxin/ferredoxin oxidoreductase pyrimidine binding" evidence="2">
    <location>
        <begin position="6"/>
        <end position="186"/>
    </location>
</feature>
<evidence type="ECO:0000259" key="2">
    <source>
        <dbReference type="Pfam" id="PF01855"/>
    </source>
</evidence>
<dbReference type="NCBIfam" id="NF005507">
    <property type="entry name" value="PRK07119.1"/>
    <property type="match status" value="1"/>
</dbReference>
<proteinExistence type="predicted"/>
<comment type="caution">
    <text evidence="4">The sequence shown here is derived from an EMBL/GenBank/DDBJ whole genome shotgun (WGS) entry which is preliminary data.</text>
</comment>
<dbReference type="Pfam" id="PF17147">
    <property type="entry name" value="PFOR_II"/>
    <property type="match status" value="1"/>
</dbReference>
<dbReference type="SUPFAM" id="SSF52922">
    <property type="entry name" value="TK C-terminal domain-like"/>
    <property type="match status" value="1"/>
</dbReference>